<dbReference type="OrthoDB" id="2576523at2759"/>
<accession>A0A0D0TCL1</accession>
<dbReference type="Proteomes" id="UP000053392">
    <property type="component" value="Unassembled WGS sequence"/>
</dbReference>
<evidence type="ECO:0000256" key="1">
    <source>
        <dbReference type="SAM" id="MobiDB-lite"/>
    </source>
</evidence>
<gene>
    <name evidence="2" type="ORF">I313_00743</name>
</gene>
<evidence type="ECO:0000313" key="2">
    <source>
        <dbReference type="EMBL" id="KIR43897.1"/>
    </source>
</evidence>
<dbReference type="HOGENOM" id="CLU_560217_0_0_1"/>
<name>A0A0D0TCL1_9TREE</name>
<feature type="compositionally biased region" description="Low complexity" evidence="1">
    <location>
        <begin position="407"/>
        <end position="422"/>
    </location>
</feature>
<feature type="compositionally biased region" description="Low complexity" evidence="1">
    <location>
        <begin position="252"/>
        <end position="264"/>
    </location>
</feature>
<feature type="region of interest" description="Disordered" evidence="1">
    <location>
        <begin position="407"/>
        <end position="489"/>
    </location>
</feature>
<keyword evidence="3" id="KW-1185">Reference proteome</keyword>
<feature type="compositionally biased region" description="Low complexity" evidence="1">
    <location>
        <begin position="196"/>
        <end position="205"/>
    </location>
</feature>
<reference evidence="2 3" key="1">
    <citation type="submission" date="2015-01" db="EMBL/GenBank/DDBJ databases">
        <title>The Genome Sequence of Cryptococcus gattii Ram5.</title>
        <authorList>
            <consortium name="The Broad Institute Genomics Platform"/>
            <person name="Cuomo C."/>
            <person name="Litvintseva A."/>
            <person name="Chen Y."/>
            <person name="Heitman J."/>
            <person name="Sun S."/>
            <person name="Springer D."/>
            <person name="Dromer F."/>
            <person name="Young S."/>
            <person name="Zeng Q."/>
            <person name="Gargeya S."/>
            <person name="Abouelleil A."/>
            <person name="Alvarado L."/>
            <person name="Chapman S.B."/>
            <person name="Gainer-Dewar J."/>
            <person name="Goldberg J."/>
            <person name="Griggs A."/>
            <person name="Gujja S."/>
            <person name="Hansen M."/>
            <person name="Howarth C."/>
            <person name="Imamovic A."/>
            <person name="Larimer J."/>
            <person name="Murphy C."/>
            <person name="Naylor J."/>
            <person name="Pearson M."/>
            <person name="Priest M."/>
            <person name="Roberts A."/>
            <person name="Saif S."/>
            <person name="Shea T."/>
            <person name="Sykes S."/>
            <person name="Wortman J."/>
            <person name="Nusbaum C."/>
            <person name="Birren B."/>
        </authorList>
    </citation>
    <scope>NUCLEOTIDE SEQUENCE [LARGE SCALE GENOMIC DNA]</scope>
    <source>
        <strain evidence="2 3">Ram5</strain>
    </source>
</reference>
<evidence type="ECO:0000313" key="3">
    <source>
        <dbReference type="Proteomes" id="UP000053392"/>
    </source>
</evidence>
<sequence>MGENCPRLISYHRYDEGNCEKYPTAAYRHHSHHSSHPLMLRRAHSFPSRDRTPGFHDKLESSFLTADNCAHQGYTKLHPERAQLFYDNPKGDFLWAGNASHAPMFGPSPLFGWGSVMPRGHSYGQPKYLRYQKPDHRRFCYSVGKAEVPYASLPGGPLWGYPAHMAEQLTSGEGRDADVKDGQSIEHEHQLPIAMPAQPPEQMMPGGFPNNFPQDSPDYPDRYFYQDQQPPPGDHNSYTSNTSPAHGNDNIGAQGQQEGQQSFQRDLPNSPAIYQHPSTPNSQPQPLPPQIRDHYPPSQAPQHQWPPPDSHYYHHTPHQVYCPRKYAAPRLLTNNYEEYDGDRSYHSQRHLKKYKGRKEQERRVLPYPASMMQMIMMNQMMMQQMQSQQMQAAQTAAMTQQTFQNLQNCGNNNNQNCNQNNQRGPRKRRRKSEPAVNIQTIQYMPRRKKSPGTKVIQAASHQGPEIAILQPPHNGKEKKPDLARKYLSS</sequence>
<feature type="compositionally biased region" description="Polar residues" evidence="1">
    <location>
        <begin position="236"/>
        <end position="245"/>
    </location>
</feature>
<feature type="compositionally biased region" description="Basic and acidic residues" evidence="1">
    <location>
        <begin position="474"/>
        <end position="489"/>
    </location>
</feature>
<proteinExistence type="predicted"/>
<dbReference type="AlphaFoldDB" id="A0A0D0TCL1"/>
<protein>
    <submittedName>
        <fullName evidence="2">Unplaced genomic scaffold supercont1.1, whole genome shotgun sequence</fullName>
    </submittedName>
</protein>
<feature type="region of interest" description="Disordered" evidence="1">
    <location>
        <begin position="196"/>
        <end position="312"/>
    </location>
</feature>
<organism evidence="2 3">
    <name type="scientific">Cryptococcus deuterogattii Ram5</name>
    <dbReference type="NCBI Taxonomy" id="1296110"/>
    <lineage>
        <taxon>Eukaryota</taxon>
        <taxon>Fungi</taxon>
        <taxon>Dikarya</taxon>
        <taxon>Basidiomycota</taxon>
        <taxon>Agaricomycotina</taxon>
        <taxon>Tremellomycetes</taxon>
        <taxon>Tremellales</taxon>
        <taxon>Cryptococcaceae</taxon>
        <taxon>Cryptococcus</taxon>
        <taxon>Cryptococcus gattii species complex</taxon>
    </lineage>
</organism>
<dbReference type="EMBL" id="KN847896">
    <property type="protein sequence ID" value="KIR43897.1"/>
    <property type="molecule type" value="Genomic_DNA"/>
</dbReference>